<keyword evidence="1" id="KW-1133">Transmembrane helix</keyword>
<reference evidence="3" key="1">
    <citation type="submission" date="2017-10" db="EMBL/GenBank/DDBJ databases">
        <title>Rapid genome shrinkage in a self-fertile nematode reveals novel sperm competition proteins.</title>
        <authorList>
            <person name="Yin D."/>
            <person name="Schwarz E.M."/>
            <person name="Thomas C.G."/>
            <person name="Felde R.L."/>
            <person name="Korf I.F."/>
            <person name="Cutter A.D."/>
            <person name="Schartner C.M."/>
            <person name="Ralston E.J."/>
            <person name="Meyer B.J."/>
            <person name="Haag E.S."/>
        </authorList>
    </citation>
    <scope>NUCLEOTIDE SEQUENCE [LARGE SCALE GENOMIC DNA]</scope>
    <source>
        <strain evidence="3">JU1422</strain>
    </source>
</reference>
<sequence length="76" mass="8866">MIEPDKHYKMILFGILIQLIGSTYLMDYNFVHRQDTVFQITSVCSTCQVLPYQSRFKNIDSKKTRSVSDQEEEISG</sequence>
<evidence type="ECO:0000256" key="1">
    <source>
        <dbReference type="SAM" id="Phobius"/>
    </source>
</evidence>
<keyword evidence="1" id="KW-0812">Transmembrane</keyword>
<dbReference type="AlphaFoldDB" id="A0A2G5V685"/>
<evidence type="ECO:0000313" key="3">
    <source>
        <dbReference type="Proteomes" id="UP000230233"/>
    </source>
</evidence>
<organism evidence="2 3">
    <name type="scientific">Caenorhabditis nigoni</name>
    <dbReference type="NCBI Taxonomy" id="1611254"/>
    <lineage>
        <taxon>Eukaryota</taxon>
        <taxon>Metazoa</taxon>
        <taxon>Ecdysozoa</taxon>
        <taxon>Nematoda</taxon>
        <taxon>Chromadorea</taxon>
        <taxon>Rhabditida</taxon>
        <taxon>Rhabditina</taxon>
        <taxon>Rhabditomorpha</taxon>
        <taxon>Rhabditoidea</taxon>
        <taxon>Rhabditidae</taxon>
        <taxon>Peloderinae</taxon>
        <taxon>Caenorhabditis</taxon>
    </lineage>
</organism>
<gene>
    <name evidence="2" type="primary">Cnig_chr_II.g6686</name>
    <name evidence="2" type="ORF">B9Z55_006686</name>
</gene>
<keyword evidence="1" id="KW-0472">Membrane</keyword>
<protein>
    <submittedName>
        <fullName evidence="2">Uncharacterized protein</fullName>
    </submittedName>
</protein>
<dbReference type="EMBL" id="PDUG01000002">
    <property type="protein sequence ID" value="PIC47279.1"/>
    <property type="molecule type" value="Genomic_DNA"/>
</dbReference>
<evidence type="ECO:0000313" key="2">
    <source>
        <dbReference type="EMBL" id="PIC47279.1"/>
    </source>
</evidence>
<keyword evidence="3" id="KW-1185">Reference proteome</keyword>
<name>A0A2G5V685_9PELO</name>
<proteinExistence type="predicted"/>
<dbReference type="Proteomes" id="UP000230233">
    <property type="component" value="Chromosome II"/>
</dbReference>
<feature type="transmembrane region" description="Helical" evidence="1">
    <location>
        <begin position="7"/>
        <end position="26"/>
    </location>
</feature>
<comment type="caution">
    <text evidence="2">The sequence shown here is derived from an EMBL/GenBank/DDBJ whole genome shotgun (WGS) entry which is preliminary data.</text>
</comment>
<accession>A0A2G5V685</accession>